<dbReference type="NCBIfam" id="NF041278">
    <property type="entry name" value="CmcJ_NvfI_EfuI"/>
    <property type="match status" value="1"/>
</dbReference>
<dbReference type="PANTHER" id="PTHR34598:SF3">
    <property type="entry name" value="OXIDOREDUCTASE AN1597"/>
    <property type="match status" value="1"/>
</dbReference>
<dbReference type="GO" id="GO:0016491">
    <property type="term" value="F:oxidoreductase activity"/>
    <property type="evidence" value="ECO:0007669"/>
    <property type="project" value="InterPro"/>
</dbReference>
<dbReference type="STRING" id="1314783.A0A165KZ10"/>
<proteinExistence type="inferred from homology"/>
<evidence type="ECO:0000313" key="2">
    <source>
        <dbReference type="EMBL" id="KZT63779.1"/>
    </source>
</evidence>
<gene>
    <name evidence="2" type="ORF">DAEQUDRAFT_815443</name>
</gene>
<protein>
    <recommendedName>
        <fullName evidence="4">Methyltransferase</fullName>
    </recommendedName>
</protein>
<dbReference type="EMBL" id="KV429157">
    <property type="protein sequence ID" value="KZT63779.1"/>
    <property type="molecule type" value="Genomic_DNA"/>
</dbReference>
<sequence>MPAAQTPCDIETSLNYFRALDNQAPYQYVLDPPPGIASENLGLEAYPVQVHDVRGRESDFTVDNSGFQFVEHVSIERHFDDEQRIRTTYYQEVEELVKRETGAERIHIFDHTIRTKQTEIGQKSPNRGPVERVHVDQTFDAAVRRVRHEFPHDADRLLRGRVRIINVWRPIHHPVAHKPLAVADWRSLDIEHDLVPVRLIYPDRESSSFSVQYNSAHRWYYLSGQTPDEATLIKCYDSAVDRARLTPHSAFVDRSSSPLAPQRHSIEVRCLAFDAE</sequence>
<dbReference type="OrthoDB" id="412788at2759"/>
<reference evidence="2 3" key="1">
    <citation type="journal article" date="2016" name="Mol. Biol. Evol.">
        <title>Comparative Genomics of Early-Diverging Mushroom-Forming Fungi Provides Insights into the Origins of Lignocellulose Decay Capabilities.</title>
        <authorList>
            <person name="Nagy L.G."/>
            <person name="Riley R."/>
            <person name="Tritt A."/>
            <person name="Adam C."/>
            <person name="Daum C."/>
            <person name="Floudas D."/>
            <person name="Sun H."/>
            <person name="Yadav J.S."/>
            <person name="Pangilinan J."/>
            <person name="Larsson K.H."/>
            <person name="Matsuura K."/>
            <person name="Barry K."/>
            <person name="Labutti K."/>
            <person name="Kuo R."/>
            <person name="Ohm R.A."/>
            <person name="Bhattacharya S.S."/>
            <person name="Shirouzu T."/>
            <person name="Yoshinaga Y."/>
            <person name="Martin F.M."/>
            <person name="Grigoriev I.V."/>
            <person name="Hibbett D.S."/>
        </authorList>
    </citation>
    <scope>NUCLEOTIDE SEQUENCE [LARGE SCALE GENOMIC DNA]</scope>
    <source>
        <strain evidence="2 3">L-15889</strain>
    </source>
</reference>
<dbReference type="InterPro" id="IPR044053">
    <property type="entry name" value="AsaB-like"/>
</dbReference>
<dbReference type="PANTHER" id="PTHR34598">
    <property type="entry name" value="BLL6449 PROTEIN"/>
    <property type="match status" value="1"/>
</dbReference>
<evidence type="ECO:0000313" key="3">
    <source>
        <dbReference type="Proteomes" id="UP000076727"/>
    </source>
</evidence>
<comment type="similarity">
    <text evidence="1">Belongs to the asaB hydroxylase/desaturase family.</text>
</comment>
<accession>A0A165KZ10</accession>
<dbReference type="AlphaFoldDB" id="A0A165KZ10"/>
<keyword evidence="3" id="KW-1185">Reference proteome</keyword>
<evidence type="ECO:0008006" key="4">
    <source>
        <dbReference type="Google" id="ProtNLM"/>
    </source>
</evidence>
<organism evidence="2 3">
    <name type="scientific">Daedalea quercina L-15889</name>
    <dbReference type="NCBI Taxonomy" id="1314783"/>
    <lineage>
        <taxon>Eukaryota</taxon>
        <taxon>Fungi</taxon>
        <taxon>Dikarya</taxon>
        <taxon>Basidiomycota</taxon>
        <taxon>Agaricomycotina</taxon>
        <taxon>Agaricomycetes</taxon>
        <taxon>Polyporales</taxon>
        <taxon>Fomitopsis</taxon>
    </lineage>
</organism>
<dbReference type="Proteomes" id="UP000076727">
    <property type="component" value="Unassembled WGS sequence"/>
</dbReference>
<name>A0A165KZ10_9APHY</name>
<evidence type="ECO:0000256" key="1">
    <source>
        <dbReference type="ARBA" id="ARBA00023604"/>
    </source>
</evidence>